<reference evidence="2" key="1">
    <citation type="submission" date="2009-08" db="EMBL/GenBank/DDBJ databases">
        <title>Complete sequence of chromosome of Methanocaldococcus fervens AG86.</title>
        <authorList>
            <consortium name="US DOE Joint Genome Institute"/>
            <person name="Lucas S."/>
            <person name="Copeland A."/>
            <person name="Lapidus A."/>
            <person name="Glavina del Rio T."/>
            <person name="Tice H."/>
            <person name="Bruce D."/>
            <person name="Goodwin L."/>
            <person name="Pitluck S."/>
            <person name="Chertkov O."/>
            <person name="Detter J.C."/>
            <person name="Han C."/>
            <person name="Tapia R."/>
            <person name="Larimer F."/>
            <person name="Land M."/>
            <person name="Hauser L."/>
            <person name="Kyrpides N."/>
            <person name="Ovchinnikova G."/>
            <person name="Lupa-Sieprawska M."/>
            <person name="Whitman W.B."/>
        </authorList>
    </citation>
    <scope>NUCLEOTIDE SEQUENCE [LARGE SCALE GENOMIC DNA]</scope>
    <source>
        <strain evidence="2">AG86</strain>
    </source>
</reference>
<organism evidence="2 3">
    <name type="scientific">Methanocaldococcus fervens (strain DSM 4213 / JCM 15782 / AG86)</name>
    <name type="common">Methanococcus fervens</name>
    <dbReference type="NCBI Taxonomy" id="573064"/>
    <lineage>
        <taxon>Archaea</taxon>
        <taxon>Methanobacteriati</taxon>
        <taxon>Methanobacteriota</taxon>
        <taxon>Methanomada group</taxon>
        <taxon>Methanococci</taxon>
        <taxon>Methanococcales</taxon>
        <taxon>Methanocaldococcaceae</taxon>
        <taxon>Methanocaldococcus</taxon>
    </lineage>
</organism>
<evidence type="ECO:0000313" key="3">
    <source>
        <dbReference type="Proteomes" id="UP000001495"/>
    </source>
</evidence>
<evidence type="ECO:0000313" key="2">
    <source>
        <dbReference type="EMBL" id="ACV25245.1"/>
    </source>
</evidence>
<dbReference type="Pfam" id="PF09704">
    <property type="entry name" value="Cas_Cas5d"/>
    <property type="match status" value="1"/>
</dbReference>
<dbReference type="HOGENOM" id="CLU_1275316_0_0_2"/>
<dbReference type="GO" id="GO:0051607">
    <property type="term" value="P:defense response to virus"/>
    <property type="evidence" value="ECO:0007669"/>
    <property type="project" value="UniProtKB-KW"/>
</dbReference>
<name>C7P9L3_METFA</name>
<dbReference type="InterPro" id="IPR021124">
    <property type="entry name" value="CRISPR-assoc_prot_Cas5"/>
</dbReference>
<dbReference type="EMBL" id="CP001696">
    <property type="protein sequence ID" value="ACV25245.1"/>
    <property type="molecule type" value="Genomic_DNA"/>
</dbReference>
<dbReference type="GeneID" id="8366147"/>
<accession>C7P9L3</accession>
<dbReference type="eggNOG" id="arCOG02758">
    <property type="taxonomic scope" value="Archaea"/>
</dbReference>
<proteinExistence type="predicted"/>
<dbReference type="InterPro" id="IPR013422">
    <property type="entry name" value="CRISPR-assoc_prot_Cas5_N"/>
</dbReference>
<keyword evidence="3" id="KW-1185">Reference proteome</keyword>
<dbReference type="OrthoDB" id="42959at2157"/>
<dbReference type="RefSeq" id="WP_015791978.1">
    <property type="nucleotide sequence ID" value="NC_013156.1"/>
</dbReference>
<dbReference type="KEGG" id="mfe:Mefer_1441"/>
<dbReference type="Gene3D" id="3.30.70.2660">
    <property type="match status" value="1"/>
</dbReference>
<dbReference type="NCBIfam" id="TIGR02593">
    <property type="entry name" value="CRISPR_cas5"/>
    <property type="match status" value="1"/>
</dbReference>
<dbReference type="STRING" id="573064.Mefer_1441"/>
<protein>
    <submittedName>
        <fullName evidence="2">CRISPR-associated protein Cas5</fullName>
    </submittedName>
</protein>
<dbReference type="Proteomes" id="UP000001495">
    <property type="component" value="Chromosome"/>
</dbReference>
<gene>
    <name evidence="2" type="ordered locus">Mefer_1441</name>
</gene>
<dbReference type="GO" id="GO:0043571">
    <property type="term" value="P:maintenance of CRISPR repeat elements"/>
    <property type="evidence" value="ECO:0007669"/>
    <property type="project" value="InterPro"/>
</dbReference>
<sequence length="258" mass="30404">MWGLKFRCEGIYFVSFRKPVTTSLSLTYKLPPFTAIRGLIANALGMPRDSFEIQNWFKIGMRVEGKIEIGREMAKFLKMISRKSCYRCENCRFEKIADSKPKKCPNCGKENLVKVEKMIYERAFPSSPMHREFLIMPKYWIYLVGEEKKIKKIYYALKSPERPLYLGTSDDLVDIEVFKPVKVKEVEENEINSILDGIHENCILEKLPYRFIPVKDKKGKLKEVYSEYKLVSIPRKFPYSTEKPLKAWDFGDEFIRVF</sequence>
<keyword evidence="1" id="KW-0051">Antiviral defense</keyword>
<evidence type="ECO:0000256" key="1">
    <source>
        <dbReference type="ARBA" id="ARBA00023118"/>
    </source>
</evidence>
<dbReference type="AlphaFoldDB" id="C7P9L3"/>